<evidence type="ECO:0000313" key="1">
    <source>
        <dbReference type="EMBL" id="AMQ66545.1"/>
    </source>
</evidence>
<proteinExistence type="predicted"/>
<protein>
    <submittedName>
        <fullName evidence="1">Uncharacterized protein</fullName>
    </submittedName>
</protein>
<organism evidence="1 2">
    <name type="scientific">Bacillus phage Shbh1</name>
    <dbReference type="NCBI Taxonomy" id="1796992"/>
    <lineage>
        <taxon>Viruses</taxon>
        <taxon>Duplodnaviria</taxon>
        <taxon>Heunggongvirae</taxon>
        <taxon>Uroviricota</taxon>
        <taxon>Caudoviricetes</taxon>
        <taxon>Herelleviridae</taxon>
        <taxon>Bastillevirinae</taxon>
        <taxon>Shalavirus</taxon>
        <taxon>Shalavirus Shbh1</taxon>
    </lineage>
</organism>
<sequence>MLKADDLLHNTKIKNGRYVIAKPLKQPLIRRIKERCYPSS</sequence>
<dbReference type="GeneID" id="28799430"/>
<dbReference type="KEGG" id="vg:28799430"/>
<accession>A0A142F188</accession>
<dbReference type="Proteomes" id="UP000201588">
    <property type="component" value="Segment"/>
</dbReference>
<reference evidence="1 2" key="1">
    <citation type="submission" date="2016-01" db="EMBL/GenBank/DDBJ databases">
        <title>Isolation and characterization of bacteriophages from East Africa Rift Valley soda lakes.</title>
        <authorList>
            <person name="van Zyl L.J."/>
            <person name="Nemavhulani S."/>
            <person name="Cowan D.A."/>
            <person name="Trindade M.I."/>
        </authorList>
    </citation>
    <scope>NUCLEOTIDE SEQUENCE [LARGE SCALE GENOMIC DNA]</scope>
</reference>
<name>A0A142F188_9CAUD</name>
<evidence type="ECO:0000313" key="2">
    <source>
        <dbReference type="Proteomes" id="UP000201588"/>
    </source>
</evidence>
<keyword evidence="2" id="KW-1185">Reference proteome</keyword>
<dbReference type="RefSeq" id="YP_009275235.1">
    <property type="nucleotide sequence ID" value="NC_030925.1"/>
</dbReference>
<dbReference type="EMBL" id="KU640380">
    <property type="protein sequence ID" value="AMQ66545.1"/>
    <property type="molecule type" value="Genomic_DNA"/>
</dbReference>